<dbReference type="AlphaFoldDB" id="A0A6C0EDQ9"/>
<proteinExistence type="predicted"/>
<organism evidence="2">
    <name type="scientific">viral metagenome</name>
    <dbReference type="NCBI Taxonomy" id="1070528"/>
    <lineage>
        <taxon>unclassified sequences</taxon>
        <taxon>metagenomes</taxon>
        <taxon>organismal metagenomes</taxon>
    </lineage>
</organism>
<accession>A0A6C0EDQ9</accession>
<name>A0A6C0EDQ9_9ZZZZ</name>
<keyword evidence="1" id="KW-1133">Transmembrane helix</keyword>
<reference evidence="2" key="1">
    <citation type="journal article" date="2020" name="Nature">
        <title>Giant virus diversity and host interactions through global metagenomics.</title>
        <authorList>
            <person name="Schulz F."/>
            <person name="Roux S."/>
            <person name="Paez-Espino D."/>
            <person name="Jungbluth S."/>
            <person name="Walsh D.A."/>
            <person name="Denef V.J."/>
            <person name="McMahon K.D."/>
            <person name="Konstantinidis K.T."/>
            <person name="Eloe-Fadrosh E.A."/>
            <person name="Kyrpides N.C."/>
            <person name="Woyke T."/>
        </authorList>
    </citation>
    <scope>NUCLEOTIDE SEQUENCE</scope>
    <source>
        <strain evidence="2">GVMAG-M-3300023179-2</strain>
    </source>
</reference>
<sequence>MIIQLFIIILIFVIIFLIYYFKLYELIKIFNISSQNNPIDPIQNQNQENLIRHIMNTANIYKSKNNINYDNSIFKNIINDDFDSNKIKNYLNLNNNIDYINLENIQSSVHGTENSCCLVNKKYIKNNDSLYQGKFEYEYDVLNNNECNLENYRLDSNRQLFFDNINNWSNSNCKKNNNYLGSCRNTNKECIDFVDKNFCDHYKMTWSNKTCHDKLDFIWTDRIPHMDNNILINNDKNNNNNSINKLF</sequence>
<evidence type="ECO:0000313" key="2">
    <source>
        <dbReference type="EMBL" id="QHT26872.1"/>
    </source>
</evidence>
<keyword evidence="1" id="KW-0472">Membrane</keyword>
<evidence type="ECO:0000256" key="1">
    <source>
        <dbReference type="SAM" id="Phobius"/>
    </source>
</evidence>
<keyword evidence="1" id="KW-0812">Transmembrane</keyword>
<dbReference type="EMBL" id="MN739803">
    <property type="protein sequence ID" value="QHT26872.1"/>
    <property type="molecule type" value="Genomic_DNA"/>
</dbReference>
<feature type="transmembrane region" description="Helical" evidence="1">
    <location>
        <begin position="6"/>
        <end position="24"/>
    </location>
</feature>
<protein>
    <submittedName>
        <fullName evidence="2">Uncharacterized protein</fullName>
    </submittedName>
</protein>